<dbReference type="Proteomes" id="UP000421408">
    <property type="component" value="Unassembled WGS sequence"/>
</dbReference>
<evidence type="ECO:0000256" key="3">
    <source>
        <dbReference type="ARBA" id="ARBA00023172"/>
    </source>
</evidence>
<protein>
    <submittedName>
        <fullName evidence="5">Site-specific integrase</fullName>
    </submittedName>
    <submittedName>
        <fullName evidence="6">Transposase</fullName>
    </submittedName>
</protein>
<evidence type="ECO:0000313" key="9">
    <source>
        <dbReference type="Proteomes" id="UP000283872"/>
    </source>
</evidence>
<dbReference type="GO" id="GO:0015074">
    <property type="term" value="P:DNA integration"/>
    <property type="evidence" value="ECO:0007669"/>
    <property type="project" value="InterPro"/>
</dbReference>
<proteinExistence type="inferred from homology"/>
<dbReference type="InterPro" id="IPR050090">
    <property type="entry name" value="Tyrosine_recombinase_XerCD"/>
</dbReference>
<dbReference type="RefSeq" id="WP_117587337.1">
    <property type="nucleotide sequence ID" value="NZ_CP042464.1"/>
</dbReference>
<dbReference type="Proteomes" id="UP000285604">
    <property type="component" value="Unassembled WGS sequence"/>
</dbReference>
<dbReference type="GO" id="GO:0003677">
    <property type="term" value="F:DNA binding"/>
    <property type="evidence" value="ECO:0007669"/>
    <property type="project" value="UniProtKB-KW"/>
</dbReference>
<evidence type="ECO:0000313" key="6">
    <source>
        <dbReference type="EMBL" id="MQN82812.1"/>
    </source>
</evidence>
<dbReference type="Gene3D" id="1.10.150.130">
    <property type="match status" value="1"/>
</dbReference>
<dbReference type="Gene3D" id="1.10.443.10">
    <property type="entry name" value="Intergrase catalytic core"/>
    <property type="match status" value="1"/>
</dbReference>
<reference evidence="5" key="3">
    <citation type="submission" date="2022-11" db="EMBL/GenBank/DDBJ databases">
        <title>Genomic repertoires linked with pathogenic potency of arthritogenic Prevotella copri isolated from the gut of rheumatoid arthritis patients.</title>
        <authorList>
            <person name="Nii T."/>
            <person name="Maeda Y."/>
            <person name="Motooka D."/>
            <person name="Naito M."/>
            <person name="Matsumoto Y."/>
            <person name="Ogawa T."/>
            <person name="Oguro-Igashira E."/>
            <person name="Kishikawa T."/>
            <person name="Yamashita M."/>
            <person name="Koizumi S."/>
            <person name="Kurakawa T."/>
            <person name="Okumura R."/>
            <person name="Kayama H."/>
            <person name="Murakami M."/>
            <person name="Sakaguchi T."/>
            <person name="Das B."/>
            <person name="Nakamura S."/>
            <person name="Okada Y."/>
            <person name="Kumanogoh A."/>
            <person name="Takeda K."/>
        </authorList>
    </citation>
    <scope>NUCLEOTIDE SEQUENCE</scope>
    <source>
        <strain evidence="5">RA-N001-16</strain>
    </source>
</reference>
<evidence type="ECO:0000313" key="5">
    <source>
        <dbReference type="EMBL" id="MCW4163677.1"/>
    </source>
</evidence>
<evidence type="ECO:0000313" key="8">
    <source>
        <dbReference type="EMBL" id="RGX89464.1"/>
    </source>
</evidence>
<dbReference type="InterPro" id="IPR013762">
    <property type="entry name" value="Integrase-like_cat_sf"/>
</dbReference>
<dbReference type="InterPro" id="IPR035386">
    <property type="entry name" value="Arm-DNA-bind_5"/>
</dbReference>
<keyword evidence="2" id="KW-0238">DNA-binding</keyword>
<dbReference type="PROSITE" id="PS51898">
    <property type="entry name" value="TYR_RECOMBINASE"/>
    <property type="match status" value="1"/>
</dbReference>
<dbReference type="GO" id="GO:0006310">
    <property type="term" value="P:DNA recombination"/>
    <property type="evidence" value="ECO:0007669"/>
    <property type="project" value="UniProtKB-KW"/>
</dbReference>
<dbReference type="InterPro" id="IPR010998">
    <property type="entry name" value="Integrase_recombinase_N"/>
</dbReference>
<dbReference type="EMBL" id="QSCI01000117">
    <property type="protein sequence ID" value="RGX89464.1"/>
    <property type="molecule type" value="Genomic_DNA"/>
</dbReference>
<dbReference type="Pfam" id="PF13102">
    <property type="entry name" value="Phage_int_SAM_5"/>
    <property type="match status" value="1"/>
</dbReference>
<reference evidence="6" key="4">
    <citation type="submission" date="2022-12" db="EMBL/GenBank/DDBJ databases">
        <title>Distinct polysaccharide growth profiles of human intestinal Prevotella copri isolates.</title>
        <authorList>
            <person name="Fehlner-Peach H."/>
            <person name="Magnabosco C."/>
            <person name="Raghavan V."/>
            <person name="Scher J.U."/>
            <person name="Tett A."/>
            <person name="Cox L.M."/>
            <person name="Gottsegen C."/>
            <person name="Watters A."/>
            <person name="Wiltshire- Gordon J.D."/>
            <person name="Segata N."/>
            <person name="Bonneau R."/>
            <person name="Littman D.R."/>
        </authorList>
    </citation>
    <scope>NUCLEOTIDE SEQUENCE</scope>
    <source>
        <strain evidence="6">IAA108</strain>
    </source>
</reference>
<evidence type="ECO:0000256" key="2">
    <source>
        <dbReference type="ARBA" id="ARBA00023125"/>
    </source>
</evidence>
<evidence type="ECO:0000313" key="11">
    <source>
        <dbReference type="Proteomes" id="UP000421408"/>
    </source>
</evidence>
<sequence length="493" mass="57417">MATFKVIVQKQRNDGFWPVYIRITHNRGVKYIRTDKIVDSKGVDKKNREVKDPFVLQSCSARIAKFAELLNKVEIRKWSVHDVVAYLEKGTADICFSDYARKYHDEMYNDGHERNARNYELAYQHLERYAGSNKVMFSQLTTQFINGWIKALSKTARAKEMYPVCVRQIFKQALAEFNDYDNGMIRITTNPWLKVKIPSSDVPEKKAITMEEVRAFFAAPLPESDRVFPLPELGRDVAMMVMCLAGINTVDIYRLKKEDYHDGIIGYERAKTRNARRDNAYIEMRVPGIILPLFEKYLDKTESPYLFNFHQRMTSSDSFGANVNIGIRKVCEKSLGMKHDETYCVYTFRHTWATVAQNECGATLAEVGFAMNHSDRYRVTRTYVKLDFTPAWELNEKVVEKIFFTEDRSTTHVSDEKGDHFERFSYKQLIKGTLYYRGKALVKVEDVGFNNVNDVIEYLMARMPDTIPARTMVQIRIENKDKGQTKDYSRIVK</sequence>
<dbReference type="PANTHER" id="PTHR30349">
    <property type="entry name" value="PHAGE INTEGRASE-RELATED"/>
    <property type="match status" value="1"/>
</dbReference>
<organism evidence="6 11">
    <name type="scientific">Segatella copri</name>
    <dbReference type="NCBI Taxonomy" id="165179"/>
    <lineage>
        <taxon>Bacteria</taxon>
        <taxon>Pseudomonadati</taxon>
        <taxon>Bacteroidota</taxon>
        <taxon>Bacteroidia</taxon>
        <taxon>Bacteroidales</taxon>
        <taxon>Prevotellaceae</taxon>
        <taxon>Segatella</taxon>
    </lineage>
</organism>
<evidence type="ECO:0000256" key="1">
    <source>
        <dbReference type="ARBA" id="ARBA00008857"/>
    </source>
</evidence>
<comment type="caution">
    <text evidence="6">The sequence shown here is derived from an EMBL/GenBank/DDBJ whole genome shotgun (WGS) entry which is preliminary data.</text>
</comment>
<dbReference type="PANTHER" id="PTHR30349:SF64">
    <property type="entry name" value="PROPHAGE INTEGRASE INTD-RELATED"/>
    <property type="match status" value="1"/>
</dbReference>
<comment type="similarity">
    <text evidence="1">Belongs to the 'phage' integrase family.</text>
</comment>
<dbReference type="SUPFAM" id="SSF56349">
    <property type="entry name" value="DNA breaking-rejoining enzymes"/>
    <property type="match status" value="1"/>
</dbReference>
<dbReference type="EMBL" id="QRVA01000034">
    <property type="protein sequence ID" value="RGS13212.1"/>
    <property type="molecule type" value="Genomic_DNA"/>
</dbReference>
<dbReference type="AlphaFoldDB" id="A0A3E5DZ28"/>
<reference evidence="11" key="2">
    <citation type="submission" date="2019-09" db="EMBL/GenBank/DDBJ databases">
        <title>Distinct polysaccharide growth profiles of human intestinal Prevotella copri isolates.</title>
        <authorList>
            <person name="Fehlner-Peach H."/>
            <person name="Magnabosco C."/>
            <person name="Raghavan V."/>
            <person name="Scher J.U."/>
            <person name="Tett A."/>
            <person name="Cox L.M."/>
            <person name="Gottsegen C."/>
            <person name="Watters A."/>
            <person name="Wiltshire- Gordon J.D."/>
            <person name="Segata N."/>
            <person name="Bonneau R."/>
            <person name="Littman D.R."/>
        </authorList>
    </citation>
    <scope>NUCLEOTIDE SEQUENCE [LARGE SCALE GENOMIC DNA]</scope>
    <source>
        <strain evidence="11">iAA108</strain>
    </source>
</reference>
<keyword evidence="3" id="KW-0233">DNA recombination</keyword>
<dbReference type="InterPro" id="IPR025269">
    <property type="entry name" value="SAM-like_dom"/>
</dbReference>
<evidence type="ECO:0000313" key="7">
    <source>
        <dbReference type="EMBL" id="RGS13212.1"/>
    </source>
</evidence>
<dbReference type="EMBL" id="VZCC01000008">
    <property type="protein sequence ID" value="MQN82812.1"/>
    <property type="molecule type" value="Genomic_DNA"/>
</dbReference>
<dbReference type="EMBL" id="JAPDUM010000001">
    <property type="protein sequence ID" value="MCW4163677.1"/>
    <property type="molecule type" value="Genomic_DNA"/>
</dbReference>
<evidence type="ECO:0000259" key="4">
    <source>
        <dbReference type="PROSITE" id="PS51898"/>
    </source>
</evidence>
<dbReference type="InterPro" id="IPR011010">
    <property type="entry name" value="DNA_brk_join_enz"/>
</dbReference>
<dbReference type="Pfam" id="PF17293">
    <property type="entry name" value="Arm-DNA-bind_5"/>
    <property type="match status" value="1"/>
</dbReference>
<evidence type="ECO:0000313" key="10">
    <source>
        <dbReference type="Proteomes" id="UP000285604"/>
    </source>
</evidence>
<dbReference type="Proteomes" id="UP000283872">
    <property type="component" value="Unassembled WGS sequence"/>
</dbReference>
<accession>A0A3E5DZ28</accession>
<gene>
    <name evidence="7" type="ORF">DWY11_12065</name>
    <name evidence="8" type="ORF">DXA63_15130</name>
    <name evidence="6" type="ORF">F7D74_02135</name>
    <name evidence="5" type="ORF">ONS98_00255</name>
</gene>
<dbReference type="InterPro" id="IPR002104">
    <property type="entry name" value="Integrase_catalytic"/>
</dbReference>
<name>A0A3E5DZ28_9BACT</name>
<feature type="domain" description="Tyr recombinase" evidence="4">
    <location>
        <begin position="203"/>
        <end position="400"/>
    </location>
</feature>
<dbReference type="Proteomes" id="UP001209476">
    <property type="component" value="Unassembled WGS sequence"/>
</dbReference>
<reference evidence="9 10" key="1">
    <citation type="submission" date="2018-08" db="EMBL/GenBank/DDBJ databases">
        <title>A genome reference for cultivated species of the human gut microbiota.</title>
        <authorList>
            <person name="Zou Y."/>
            <person name="Xue W."/>
            <person name="Luo G."/>
        </authorList>
    </citation>
    <scope>NUCLEOTIDE SEQUENCE [LARGE SCALE GENOMIC DNA]</scope>
    <source>
        <strain evidence="7 9">AF24-12</strain>
        <strain evidence="8 10">OF03-3</strain>
    </source>
</reference>